<reference evidence="2" key="1">
    <citation type="submission" date="2021-02" db="EMBL/GenBank/DDBJ databases">
        <authorList>
            <person name="Dougan E. K."/>
            <person name="Rhodes N."/>
            <person name="Thang M."/>
            <person name="Chan C."/>
        </authorList>
    </citation>
    <scope>NUCLEOTIDE SEQUENCE</scope>
</reference>
<sequence>MSVFRGCLPGALLAGLVLAGTGQHPLLLEAIARGDAEALLRCMSDAYPQLQDAFDWPGSAELRNLAFSLRRAAAVLTPALVPCLGPRIAAAASAPALAGLEEALQQGDVALLREARQLTQVLQSHAPAPVLKLVTSVAQRTELEGSMSPDCRMLRAAFERGQCNEIANVGLACIGSLAEAAQRLETVGTWTLGGPQQIARKLRWQWRSDFGETREEGLVELLREQQKMLGDDRALSMAEIGVWYGNVSVHLLSEFPTLHMLLVDPYHLRSEGVAEDQPQGLPVGVTCEQLVQDYRTWMGVKHLS</sequence>
<organism evidence="2 3">
    <name type="scientific">Symbiodinium necroappetens</name>
    <dbReference type="NCBI Taxonomy" id="1628268"/>
    <lineage>
        <taxon>Eukaryota</taxon>
        <taxon>Sar</taxon>
        <taxon>Alveolata</taxon>
        <taxon>Dinophyceae</taxon>
        <taxon>Suessiales</taxon>
        <taxon>Symbiodiniaceae</taxon>
        <taxon>Symbiodinium</taxon>
    </lineage>
</organism>
<keyword evidence="3" id="KW-1185">Reference proteome</keyword>
<evidence type="ECO:0000313" key="3">
    <source>
        <dbReference type="Proteomes" id="UP000601435"/>
    </source>
</evidence>
<proteinExistence type="predicted"/>
<dbReference type="AlphaFoldDB" id="A0A812ULU9"/>
<comment type="caution">
    <text evidence="2">The sequence shown here is derived from an EMBL/GenBank/DDBJ whole genome shotgun (WGS) entry which is preliminary data.</text>
</comment>
<protein>
    <submittedName>
        <fullName evidence="2">Uncharacterized protein</fullName>
    </submittedName>
</protein>
<dbReference type="Proteomes" id="UP000601435">
    <property type="component" value="Unassembled WGS sequence"/>
</dbReference>
<name>A0A812ULU9_9DINO</name>
<gene>
    <name evidence="2" type="ORF">SNEC2469_LOCUS16821</name>
</gene>
<evidence type="ECO:0000313" key="2">
    <source>
        <dbReference type="EMBL" id="CAE7576988.1"/>
    </source>
</evidence>
<feature type="signal peptide" evidence="1">
    <location>
        <begin position="1"/>
        <end position="19"/>
    </location>
</feature>
<dbReference type="EMBL" id="CAJNJA010027487">
    <property type="protein sequence ID" value="CAE7576988.1"/>
    <property type="molecule type" value="Genomic_DNA"/>
</dbReference>
<feature type="chain" id="PRO_5033040032" evidence="1">
    <location>
        <begin position="20"/>
        <end position="304"/>
    </location>
</feature>
<evidence type="ECO:0000256" key="1">
    <source>
        <dbReference type="SAM" id="SignalP"/>
    </source>
</evidence>
<dbReference type="OrthoDB" id="431321at2759"/>
<accession>A0A812ULU9</accession>
<keyword evidence="1" id="KW-0732">Signal</keyword>